<dbReference type="AlphaFoldDB" id="A0A8X7XAV2"/>
<keyword evidence="1" id="KW-0433">Leucine-rich repeat</keyword>
<organism evidence="3 4">
    <name type="scientific">Polypterus senegalus</name>
    <name type="common">Senegal bichir</name>
    <dbReference type="NCBI Taxonomy" id="55291"/>
    <lineage>
        <taxon>Eukaryota</taxon>
        <taxon>Metazoa</taxon>
        <taxon>Chordata</taxon>
        <taxon>Craniata</taxon>
        <taxon>Vertebrata</taxon>
        <taxon>Euteleostomi</taxon>
        <taxon>Actinopterygii</taxon>
        <taxon>Polypteriformes</taxon>
        <taxon>Polypteridae</taxon>
        <taxon>Polypterus</taxon>
    </lineage>
</organism>
<dbReference type="Proteomes" id="UP000886611">
    <property type="component" value="Unassembled WGS sequence"/>
</dbReference>
<feature type="non-terminal residue" evidence="3">
    <location>
        <position position="1"/>
    </location>
</feature>
<sequence>MTATSTVSQQVAGRNWDTVVQEGEEEGRRGGGGLSHCGLTSTCCSALSSALSSPHSRLTELNLSRNNMKDSGVDQLCEGLRSENCKLEKLRVLTEGLDDDDDGHVDFCLLIHPSLLEHHDALSRWRWRRPPPQRNRKKKQKRE</sequence>
<evidence type="ECO:0000256" key="2">
    <source>
        <dbReference type="ARBA" id="ARBA00022737"/>
    </source>
</evidence>
<gene>
    <name evidence="3" type="primary">Nlrp1_2</name>
    <name evidence="3" type="ORF">GTO96_0018625</name>
</gene>
<keyword evidence="2" id="KW-0677">Repeat</keyword>
<proteinExistence type="predicted"/>
<comment type="caution">
    <text evidence="3">The sequence shown here is derived from an EMBL/GenBank/DDBJ whole genome shotgun (WGS) entry which is preliminary data.</text>
</comment>
<dbReference type="SUPFAM" id="SSF52047">
    <property type="entry name" value="RNI-like"/>
    <property type="match status" value="1"/>
</dbReference>
<evidence type="ECO:0000313" key="3">
    <source>
        <dbReference type="EMBL" id="KAG2464721.1"/>
    </source>
</evidence>
<accession>A0A8X7XAV2</accession>
<feature type="non-terminal residue" evidence="3">
    <location>
        <position position="143"/>
    </location>
</feature>
<evidence type="ECO:0000256" key="1">
    <source>
        <dbReference type="ARBA" id="ARBA00022614"/>
    </source>
</evidence>
<reference evidence="3 4" key="1">
    <citation type="journal article" date="2021" name="Cell">
        <title>Tracing the genetic footprints of vertebrate landing in non-teleost ray-finned fishes.</title>
        <authorList>
            <person name="Bi X."/>
            <person name="Wang K."/>
            <person name="Yang L."/>
            <person name="Pan H."/>
            <person name="Jiang H."/>
            <person name="Wei Q."/>
            <person name="Fang M."/>
            <person name="Yu H."/>
            <person name="Zhu C."/>
            <person name="Cai Y."/>
            <person name="He Y."/>
            <person name="Gan X."/>
            <person name="Zeng H."/>
            <person name="Yu D."/>
            <person name="Zhu Y."/>
            <person name="Jiang H."/>
            <person name="Qiu Q."/>
            <person name="Yang H."/>
            <person name="Zhang Y.E."/>
            <person name="Wang W."/>
            <person name="Zhu M."/>
            <person name="He S."/>
            <person name="Zhang G."/>
        </authorList>
    </citation>
    <scope>NUCLEOTIDE SEQUENCE [LARGE SCALE GENOMIC DNA]</scope>
    <source>
        <strain evidence="3">Bchr_013</strain>
    </source>
</reference>
<evidence type="ECO:0000313" key="4">
    <source>
        <dbReference type="Proteomes" id="UP000886611"/>
    </source>
</evidence>
<dbReference type="SMART" id="SM00368">
    <property type="entry name" value="LRR_RI"/>
    <property type="match status" value="1"/>
</dbReference>
<dbReference type="Gene3D" id="3.80.10.10">
    <property type="entry name" value="Ribonuclease Inhibitor"/>
    <property type="match status" value="1"/>
</dbReference>
<dbReference type="EMBL" id="JAATIS010003543">
    <property type="protein sequence ID" value="KAG2464721.1"/>
    <property type="molecule type" value="Genomic_DNA"/>
</dbReference>
<dbReference type="PANTHER" id="PTHR24106">
    <property type="entry name" value="NACHT, LRR AND CARD DOMAINS-CONTAINING"/>
    <property type="match status" value="1"/>
</dbReference>
<keyword evidence="4" id="KW-1185">Reference proteome</keyword>
<dbReference type="InterPro" id="IPR051261">
    <property type="entry name" value="NLR"/>
</dbReference>
<dbReference type="InterPro" id="IPR032675">
    <property type="entry name" value="LRR_dom_sf"/>
</dbReference>
<name>A0A8X7XAV2_POLSE</name>
<protein>
    <submittedName>
        <fullName evidence="3">NLRP1 protein</fullName>
    </submittedName>
</protein>